<sequence length="114" mass="12977">MTAILTRDEIQAMTKEEFLMYANAKVQAGEDLTLEEDMRLTMTTAAQLTREHEKLKVLVESLKDVSESFAEVLSVKAPELLAEVQVEYGRRQEKRFMEAIFGPEFVAGLDDYKA</sequence>
<evidence type="ECO:0000313" key="2">
    <source>
        <dbReference type="Proteomes" id="UP000005433"/>
    </source>
</evidence>
<dbReference type="GeneID" id="11541203"/>
<protein>
    <submittedName>
        <fullName evidence="1">Uncharacterized protein</fullName>
    </submittedName>
</protein>
<proteinExistence type="predicted"/>
<dbReference type="KEGG" id="vg:11541203"/>
<evidence type="ECO:0000313" key="1">
    <source>
        <dbReference type="EMBL" id="AEV52126.1"/>
    </source>
</evidence>
<reference evidence="1 2" key="1">
    <citation type="journal article" date="2013" name="Arch. Virol.">
        <title>Characterization and whole genome sequences of the Rhodococcus bacteriophages RGL3 and RER2.</title>
        <authorList>
            <person name="Petrovski S."/>
            <person name="Seviour R.J."/>
            <person name="Tillett D."/>
        </authorList>
    </citation>
    <scope>NUCLEOTIDE SEQUENCE [LARGE SCALE GENOMIC DNA]</scope>
</reference>
<keyword evidence="2" id="KW-1185">Reference proteome</keyword>
<dbReference type="EMBL" id="JN116826">
    <property type="protein sequence ID" value="AEV52126.1"/>
    <property type="molecule type" value="Genomic_DNA"/>
</dbReference>
<organism evidence="1 2">
    <name type="scientific">Rhodococcus phage RGL3</name>
    <dbReference type="NCBI Taxonomy" id="2922221"/>
    <lineage>
        <taxon>Viruses</taxon>
        <taxon>Duplodnaviria</taxon>
        <taxon>Heunggongvirae</taxon>
        <taxon>Uroviricota</taxon>
        <taxon>Caudoviricetes</taxon>
        <taxon>Rerduovirus</taxon>
        <taxon>Rerduovirus RGL3</taxon>
    </lineage>
</organism>
<dbReference type="Proteomes" id="UP000005433">
    <property type="component" value="Segment"/>
</dbReference>
<accession>G9FHN8</accession>
<name>G9FHN8_9CAUD</name>
<dbReference type="OrthoDB" id="36689at10239"/>
<dbReference type="RefSeq" id="YP_005087004.1">
    <property type="nucleotide sequence ID" value="NC_016650.1"/>
</dbReference>